<reference evidence="5 6" key="1">
    <citation type="submission" date="2023-08" db="EMBL/GenBank/DDBJ databases">
        <title>Black Yeasts Isolated from many extreme environments.</title>
        <authorList>
            <person name="Coleine C."/>
            <person name="Stajich J.E."/>
            <person name="Selbmann L."/>
        </authorList>
    </citation>
    <scope>NUCLEOTIDE SEQUENCE [LARGE SCALE GENOMIC DNA]</scope>
    <source>
        <strain evidence="5 6">CCFEE 5885</strain>
    </source>
</reference>
<comment type="similarity">
    <text evidence="1">Belongs to the Cdt1 family.</text>
</comment>
<proteinExistence type="inferred from homology"/>
<dbReference type="InterPro" id="IPR038090">
    <property type="entry name" value="Cdt1_C_WH_dom_sf"/>
</dbReference>
<name>A0ABR0K9V3_9EURO</name>
<evidence type="ECO:0000256" key="3">
    <source>
        <dbReference type="SAM" id="MobiDB-lite"/>
    </source>
</evidence>
<dbReference type="InterPro" id="IPR032054">
    <property type="entry name" value="Cdt1_C"/>
</dbReference>
<feature type="compositionally biased region" description="Basic residues" evidence="3">
    <location>
        <begin position="82"/>
        <end position="91"/>
    </location>
</feature>
<feature type="region of interest" description="Disordered" evidence="3">
    <location>
        <begin position="280"/>
        <end position="321"/>
    </location>
</feature>
<evidence type="ECO:0000313" key="5">
    <source>
        <dbReference type="EMBL" id="KAK5092520.1"/>
    </source>
</evidence>
<evidence type="ECO:0000256" key="2">
    <source>
        <dbReference type="ARBA" id="ARBA00023306"/>
    </source>
</evidence>
<feature type="compositionally biased region" description="Polar residues" evidence="3">
    <location>
        <begin position="49"/>
        <end position="60"/>
    </location>
</feature>
<evidence type="ECO:0000313" key="6">
    <source>
        <dbReference type="Proteomes" id="UP001345013"/>
    </source>
</evidence>
<dbReference type="EMBL" id="JAVRRG010000056">
    <property type="protein sequence ID" value="KAK5092520.1"/>
    <property type="molecule type" value="Genomic_DNA"/>
</dbReference>
<evidence type="ECO:0000259" key="4">
    <source>
        <dbReference type="Pfam" id="PF16679"/>
    </source>
</evidence>
<keyword evidence="6" id="KW-1185">Reference proteome</keyword>
<dbReference type="Pfam" id="PF26121">
    <property type="entry name" value="HTH_CDT1"/>
    <property type="match status" value="1"/>
</dbReference>
<sequence>MAPSSRHRISKRQARPDNNSVFRVTKSSKLNVSKQKLDAIEEIVAEKAQPQQQLPKQNVTIKKRRRDAVDSETENEEGATKRPQKSLRKARQTQIQTLTPPASSPEPENGTLPDTLEELTTLHKSFTQALGVHYAHNGTRNAVSLSALMPAMTRLWKRRAVSVADLERMLAIWEITAHSVKGVEHKKGPFKLISSGVGANQQTRIEYAWTNVFGTFIENELHQKYDAVVERLWQSAQANPDTFAFVYEPLITFPRLTCQVGTQTQARQQKIISIRDTILSKSSNTQGQPPQSEPDFSKLQITDASDPKPAPTPASHEDRLKSRTLSLFDRLRAKQLANASSSPQDSASLLRRRALHRIPDLIDTLRLKQSQKLNKLFRSDLPGLSSEIGVRQMKVSFSLEQLVQEIRDSGRVPIAAEEIKECIGILGREVPDTWCSVHFGDGLKCVTLQGEGWRKEEVKEWCEREVRRMEGK</sequence>
<accession>A0ABR0K9V3</accession>
<protein>
    <recommendedName>
        <fullName evidence="4">DNA replication factor Cdt1 C-terminal domain-containing protein</fullName>
    </recommendedName>
</protein>
<evidence type="ECO:0000256" key="1">
    <source>
        <dbReference type="ARBA" id="ARBA00008356"/>
    </source>
</evidence>
<feature type="region of interest" description="Disordered" evidence="3">
    <location>
        <begin position="46"/>
        <end position="114"/>
    </location>
</feature>
<gene>
    <name evidence="5" type="ORF">LTR24_005098</name>
</gene>
<feature type="compositionally biased region" description="Polar residues" evidence="3">
    <location>
        <begin position="92"/>
        <end position="101"/>
    </location>
</feature>
<keyword evidence="2" id="KW-0131">Cell cycle</keyword>
<comment type="caution">
    <text evidence="5">The sequence shown here is derived from an EMBL/GenBank/DDBJ whole genome shotgun (WGS) entry which is preliminary data.</text>
</comment>
<feature type="compositionally biased region" description="Polar residues" evidence="3">
    <location>
        <begin position="16"/>
        <end position="26"/>
    </location>
</feature>
<feature type="domain" description="DNA replication factor Cdt1 C-terminal" evidence="4">
    <location>
        <begin position="326"/>
        <end position="438"/>
    </location>
</feature>
<dbReference type="Gene3D" id="1.10.10.1420">
    <property type="entry name" value="DNA replication factor Cdt1, C-terminal WH domain"/>
    <property type="match status" value="1"/>
</dbReference>
<dbReference type="Proteomes" id="UP001345013">
    <property type="component" value="Unassembled WGS sequence"/>
</dbReference>
<feature type="compositionally biased region" description="Polar residues" evidence="3">
    <location>
        <begin position="280"/>
        <end position="290"/>
    </location>
</feature>
<organism evidence="5 6">
    <name type="scientific">Lithohypha guttulata</name>
    <dbReference type="NCBI Taxonomy" id="1690604"/>
    <lineage>
        <taxon>Eukaryota</taxon>
        <taxon>Fungi</taxon>
        <taxon>Dikarya</taxon>
        <taxon>Ascomycota</taxon>
        <taxon>Pezizomycotina</taxon>
        <taxon>Eurotiomycetes</taxon>
        <taxon>Chaetothyriomycetidae</taxon>
        <taxon>Chaetothyriales</taxon>
        <taxon>Trichomeriaceae</taxon>
        <taxon>Lithohypha</taxon>
    </lineage>
</organism>
<feature type="region of interest" description="Disordered" evidence="3">
    <location>
        <begin position="1"/>
        <end position="26"/>
    </location>
</feature>
<feature type="compositionally biased region" description="Basic residues" evidence="3">
    <location>
        <begin position="1"/>
        <end position="13"/>
    </location>
</feature>
<dbReference type="Pfam" id="PF16679">
    <property type="entry name" value="CDT1_C"/>
    <property type="match status" value="1"/>
</dbReference>